<dbReference type="Pfam" id="PF10253">
    <property type="entry name" value="PRCC"/>
    <property type="match status" value="1"/>
</dbReference>
<feature type="compositionally biased region" description="Basic and acidic residues" evidence="1">
    <location>
        <begin position="20"/>
        <end position="38"/>
    </location>
</feature>
<keyword evidence="3" id="KW-1185">Reference proteome</keyword>
<gene>
    <name evidence="2" type="ORF">PACLA_8A055840</name>
</gene>
<dbReference type="PANTHER" id="PTHR13621:SF2">
    <property type="entry name" value="PROLINE-RICH PROTEIN PRCC"/>
    <property type="match status" value="1"/>
</dbReference>
<feature type="compositionally biased region" description="Low complexity" evidence="1">
    <location>
        <begin position="183"/>
        <end position="193"/>
    </location>
</feature>
<evidence type="ECO:0000313" key="2">
    <source>
        <dbReference type="EMBL" id="CAB4017263.1"/>
    </source>
</evidence>
<comment type="caution">
    <text evidence="2">The sequence shown here is derived from an EMBL/GenBank/DDBJ whole genome shotgun (WGS) entry which is preliminary data.</text>
</comment>
<feature type="compositionally biased region" description="Polar residues" evidence="1">
    <location>
        <begin position="217"/>
        <end position="260"/>
    </location>
</feature>
<feature type="compositionally biased region" description="Acidic residues" evidence="1">
    <location>
        <begin position="8"/>
        <end position="19"/>
    </location>
</feature>
<dbReference type="GO" id="GO:0005634">
    <property type="term" value="C:nucleus"/>
    <property type="evidence" value="ECO:0007669"/>
    <property type="project" value="TreeGrafter"/>
</dbReference>
<dbReference type="AlphaFoldDB" id="A0A6S7IJ33"/>
<feature type="compositionally biased region" description="Acidic residues" evidence="1">
    <location>
        <begin position="203"/>
        <end position="213"/>
    </location>
</feature>
<dbReference type="Proteomes" id="UP001152795">
    <property type="component" value="Unassembled WGS sequence"/>
</dbReference>
<feature type="region of interest" description="Disordered" evidence="1">
    <location>
        <begin position="93"/>
        <end position="267"/>
    </location>
</feature>
<proteinExistence type="predicted"/>
<dbReference type="PANTHER" id="PTHR13621">
    <property type="entry name" value="PROLINE-RICH PROTEIN PRCC"/>
    <property type="match status" value="1"/>
</dbReference>
<feature type="region of interest" description="Disordered" evidence="1">
    <location>
        <begin position="462"/>
        <end position="481"/>
    </location>
</feature>
<dbReference type="OrthoDB" id="206969at2759"/>
<accession>A0A6S7IJ33</accession>
<evidence type="ECO:0000313" key="3">
    <source>
        <dbReference type="Proteomes" id="UP001152795"/>
    </source>
</evidence>
<name>A0A6S7IJ33_PARCT</name>
<sequence>MSLVSYADSDDSGEEDMSEPEVKTNVKKNEDKAVKIDKTGLQTKASVEQNKTQRQTIDARGSDMTKPKSIGSLFSSLPAPWMSTVTWANKISGKKAGTKAREQTVKITLPTLADNSDSDDEDYARKKVTPSTSSEQSSGLFSLLPKPKHSVVVKENNPNRPVAKISNRPLIPDSLRRKPVKKPTPQIKKPTPQAKRPPAKDDGSDDDSDDDDGGSFFSWNEPKTSTAQDASNSQVTSDAGSTIISDETGEPSNAVTQTKKPANILPSMKIPATNDATVIGTLQGTKSTENMQTFSQDVFTTHSKYFENQNDYNAQGYSHQGTSYPLEYSGSYQTNSENVGYAEPNYPYYDYCNSEQYNQATTEQEQNYPVWPAQATVEETPGQFKRFLGKRGHGEENIEIIDVNADDQVGSSREWKSNYHKEDADYKPQSKKKDNLPSSQQRKKHQITYLAFQAKEKEWELRNQWSANRQTKRQTQSKYGF</sequence>
<feature type="compositionally biased region" description="Basic and acidic residues" evidence="1">
    <location>
        <begin position="413"/>
        <end position="435"/>
    </location>
</feature>
<reference evidence="2" key="1">
    <citation type="submission" date="2020-04" db="EMBL/GenBank/DDBJ databases">
        <authorList>
            <person name="Alioto T."/>
            <person name="Alioto T."/>
            <person name="Gomez Garrido J."/>
        </authorList>
    </citation>
    <scope>NUCLEOTIDE SEQUENCE</scope>
    <source>
        <strain evidence="2">A484AB</strain>
    </source>
</reference>
<evidence type="ECO:0000256" key="1">
    <source>
        <dbReference type="SAM" id="MobiDB-lite"/>
    </source>
</evidence>
<dbReference type="InterPro" id="IPR018800">
    <property type="entry name" value="PRCC"/>
</dbReference>
<dbReference type="EMBL" id="CACRXK020009469">
    <property type="protein sequence ID" value="CAB4017263.1"/>
    <property type="molecule type" value="Genomic_DNA"/>
</dbReference>
<feature type="region of interest" description="Disordered" evidence="1">
    <location>
        <begin position="1"/>
        <end position="71"/>
    </location>
</feature>
<feature type="compositionally biased region" description="Polar residues" evidence="1">
    <location>
        <begin position="129"/>
        <end position="140"/>
    </location>
</feature>
<feature type="region of interest" description="Disordered" evidence="1">
    <location>
        <begin position="409"/>
        <end position="447"/>
    </location>
</feature>
<protein>
    <submittedName>
        <fullName evidence="2">Uncharacterized protein</fullName>
    </submittedName>
</protein>
<feature type="compositionally biased region" description="Polar residues" evidence="1">
    <location>
        <begin position="40"/>
        <end position="56"/>
    </location>
</feature>
<organism evidence="2 3">
    <name type="scientific">Paramuricea clavata</name>
    <name type="common">Red gorgonian</name>
    <name type="synonym">Violescent sea-whip</name>
    <dbReference type="NCBI Taxonomy" id="317549"/>
    <lineage>
        <taxon>Eukaryota</taxon>
        <taxon>Metazoa</taxon>
        <taxon>Cnidaria</taxon>
        <taxon>Anthozoa</taxon>
        <taxon>Octocorallia</taxon>
        <taxon>Malacalcyonacea</taxon>
        <taxon>Plexauridae</taxon>
        <taxon>Paramuricea</taxon>
    </lineage>
</organism>
<feature type="compositionally biased region" description="Polar residues" evidence="1">
    <location>
        <begin position="463"/>
        <end position="481"/>
    </location>
</feature>